<organism evidence="1 2">
    <name type="scientific">Coemansia nantahalensis</name>
    <dbReference type="NCBI Taxonomy" id="2789366"/>
    <lineage>
        <taxon>Eukaryota</taxon>
        <taxon>Fungi</taxon>
        <taxon>Fungi incertae sedis</taxon>
        <taxon>Zoopagomycota</taxon>
        <taxon>Kickxellomycotina</taxon>
        <taxon>Kickxellomycetes</taxon>
        <taxon>Kickxellales</taxon>
        <taxon>Kickxellaceae</taxon>
        <taxon>Coemansia</taxon>
    </lineage>
</organism>
<dbReference type="EMBL" id="JANBUJ010000178">
    <property type="protein sequence ID" value="KAJ2773782.1"/>
    <property type="molecule type" value="Genomic_DNA"/>
</dbReference>
<protein>
    <submittedName>
        <fullName evidence="1">Ccr4 associated factor</fullName>
    </submittedName>
</protein>
<keyword evidence="2" id="KW-1185">Reference proteome</keyword>
<reference evidence="1" key="1">
    <citation type="submission" date="2022-07" db="EMBL/GenBank/DDBJ databases">
        <title>Phylogenomic reconstructions and comparative analyses of Kickxellomycotina fungi.</title>
        <authorList>
            <person name="Reynolds N.K."/>
            <person name="Stajich J.E."/>
            <person name="Barry K."/>
            <person name="Grigoriev I.V."/>
            <person name="Crous P."/>
            <person name="Smith M.E."/>
        </authorList>
    </citation>
    <scope>NUCLEOTIDE SEQUENCE</scope>
    <source>
        <strain evidence="1">CBS 109366</strain>
    </source>
</reference>
<sequence>MALARLTLARAAARRGQQQQRRWLGRPAIRVERAAELETALDGADQCAAVEGRAVLEVGGADATEFLNGMQCNDMARIAGGGGGMLTAFLTAQGRVVADAFMYPQPAASAGASGSPRYLVEVDARVAPRIVQILSFYRLRSRVEIRDATDEYAVWSLWGPRAATAATAAAAAQDGAWAADGRAPGMGLRLVAERSGVPRAVAGLEQRSADEYRLRRILKGVAEGADDFVCGAAVPLECNLDYMGGVHFSKGCYVGQELTIRTHHRGVVRKRLVPVLLAHADAGPRSPLCVDRQWACPVPPQAEITRTGGAPPPSARRVQPGRLGSTAWNAGLALMRLDLVQQYVAGDDVAFEATAADGSRVFVSPWLPSWWPAAAP</sequence>
<dbReference type="Proteomes" id="UP001140234">
    <property type="component" value="Unassembled WGS sequence"/>
</dbReference>
<evidence type="ECO:0000313" key="2">
    <source>
        <dbReference type="Proteomes" id="UP001140234"/>
    </source>
</evidence>
<name>A0ACC1K5B4_9FUNG</name>
<accession>A0ACC1K5B4</accession>
<proteinExistence type="predicted"/>
<evidence type="ECO:0000313" key="1">
    <source>
        <dbReference type="EMBL" id="KAJ2773782.1"/>
    </source>
</evidence>
<gene>
    <name evidence="1" type="primary">CAF17</name>
    <name evidence="1" type="ORF">IWQ57_001133</name>
</gene>
<comment type="caution">
    <text evidence="1">The sequence shown here is derived from an EMBL/GenBank/DDBJ whole genome shotgun (WGS) entry which is preliminary data.</text>
</comment>